<keyword evidence="2" id="KW-0596">Phosphopantetheine</keyword>
<dbReference type="Pfam" id="PF00501">
    <property type="entry name" value="AMP-binding"/>
    <property type="match status" value="3"/>
</dbReference>
<dbReference type="Gene3D" id="3.30.559.30">
    <property type="entry name" value="Nonribosomal peptide synthetase, condensation domain"/>
    <property type="match status" value="5"/>
</dbReference>
<evidence type="ECO:0000256" key="1">
    <source>
        <dbReference type="ARBA" id="ARBA00001957"/>
    </source>
</evidence>
<proteinExistence type="predicted"/>
<comment type="caution">
    <text evidence="6">The sequence shown here is derived from an EMBL/GenBank/DDBJ whole genome shotgun (WGS) entry which is preliminary data.</text>
</comment>
<feature type="domain" description="Carrier" evidence="5">
    <location>
        <begin position="917"/>
        <end position="991"/>
    </location>
</feature>
<dbReference type="NCBIfam" id="TIGR01733">
    <property type="entry name" value="AA-adenyl-dom"/>
    <property type="match status" value="3"/>
</dbReference>
<dbReference type="NCBIfam" id="NF003417">
    <property type="entry name" value="PRK04813.1"/>
    <property type="match status" value="3"/>
</dbReference>
<reference evidence="6 7" key="1">
    <citation type="submission" date="2015-02" db="EMBL/GenBank/DDBJ databases">
        <title>Evolution of amylase-binding proteins of oral streptococcal species.</title>
        <authorList>
            <person name="Haase E.M."/>
        </authorList>
    </citation>
    <scope>NUCLEOTIDE SEQUENCE [LARGE SCALE GENOMIC DNA]</scope>
    <source>
        <strain evidence="6 7">SK141</strain>
    </source>
</reference>
<dbReference type="GO" id="GO:0008610">
    <property type="term" value="P:lipid biosynthetic process"/>
    <property type="evidence" value="ECO:0007669"/>
    <property type="project" value="UniProtKB-ARBA"/>
</dbReference>
<dbReference type="RefSeq" id="WP_045594863.1">
    <property type="nucleotide sequence ID" value="NZ_JYGR01000005.1"/>
</dbReference>
<organism evidence="6 7">
    <name type="scientific">Streptococcus oralis subsp. oralis</name>
    <dbReference type="NCBI Taxonomy" id="1891914"/>
    <lineage>
        <taxon>Bacteria</taxon>
        <taxon>Bacillati</taxon>
        <taxon>Bacillota</taxon>
        <taxon>Bacilli</taxon>
        <taxon>Lactobacillales</taxon>
        <taxon>Streptococcaceae</taxon>
        <taxon>Streptococcus</taxon>
    </lineage>
</organism>
<dbReference type="InterPro" id="IPR045851">
    <property type="entry name" value="AMP-bd_C_sf"/>
</dbReference>
<dbReference type="GO" id="GO:0043041">
    <property type="term" value="P:amino acid activation for nonribosomal peptide biosynthetic process"/>
    <property type="evidence" value="ECO:0007669"/>
    <property type="project" value="TreeGrafter"/>
</dbReference>
<keyword evidence="3" id="KW-0597">Phosphoprotein</keyword>
<dbReference type="Gene3D" id="2.30.38.10">
    <property type="entry name" value="Luciferase, Domain 3"/>
    <property type="match status" value="2"/>
</dbReference>
<dbReference type="Pfam" id="PF13193">
    <property type="entry name" value="AMP-binding_C"/>
    <property type="match status" value="1"/>
</dbReference>
<dbReference type="InterPro" id="IPR025110">
    <property type="entry name" value="AMP-bd_C"/>
</dbReference>
<dbReference type="EMBL" id="JYGR01000005">
    <property type="protein sequence ID" value="KJQ70488.1"/>
    <property type="molecule type" value="Genomic_DNA"/>
</dbReference>
<protein>
    <submittedName>
        <fullName evidence="6">D-alanine--poly(Phosphoribitol) ligase subunit 1</fullName>
        <ecNumber evidence="6">6.1.1.13</ecNumber>
    </submittedName>
</protein>
<dbReference type="InterPro" id="IPR020845">
    <property type="entry name" value="AMP-binding_CS"/>
</dbReference>
<dbReference type="PANTHER" id="PTHR45527:SF1">
    <property type="entry name" value="FATTY ACID SYNTHASE"/>
    <property type="match status" value="1"/>
</dbReference>
<dbReference type="PATRIC" id="fig|28037.214.peg.1018"/>
<dbReference type="Gene3D" id="1.10.1200.10">
    <property type="entry name" value="ACP-like"/>
    <property type="match status" value="2"/>
</dbReference>
<dbReference type="InterPro" id="IPR001242">
    <property type="entry name" value="Condensation_dom"/>
</dbReference>
<dbReference type="InterPro" id="IPR036736">
    <property type="entry name" value="ACP-like_sf"/>
</dbReference>
<dbReference type="InterPro" id="IPR009081">
    <property type="entry name" value="PP-bd_ACP"/>
</dbReference>
<dbReference type="GO" id="GO:0031177">
    <property type="term" value="F:phosphopantetheine binding"/>
    <property type="evidence" value="ECO:0007669"/>
    <property type="project" value="TreeGrafter"/>
</dbReference>
<feature type="domain" description="Carrier" evidence="5">
    <location>
        <begin position="2391"/>
        <end position="2466"/>
    </location>
</feature>
<evidence type="ECO:0000256" key="4">
    <source>
        <dbReference type="ARBA" id="ARBA00023194"/>
    </source>
</evidence>
<dbReference type="SUPFAM" id="SSF52777">
    <property type="entry name" value="CoA-dependent acyltransferases"/>
    <property type="match status" value="11"/>
</dbReference>
<keyword evidence="4" id="KW-0045">Antibiotic biosynthesis</keyword>
<dbReference type="Proteomes" id="UP000033716">
    <property type="component" value="Unassembled WGS sequence"/>
</dbReference>
<sequence>MTNINYKLTKVQENLLNIENLREVKEINNICASLEIPAKYTTDEILFSLNIMLRKIDHLRIEVLSNKEQYIRSYQEFNNILIKKFESVSELDSFIEVWKKDSIFDFKKPLHEFLIAEINGVKKQLLIKFHHLISDIQFITQFSNTFVGLLLNDINIEEVSGSYSQKTILNQEETIEFWEKELESFEGENLYKENSKNLGTEVIKEIIPQELIRKFEESKISKDTTLFDFILAGVIFSKKVKTFTSGASVGLAVTQNDGWNSNTSLLPIIPKIDLETSIKKYILDVSEKKAIIKKFCDYTISEMIENNGIESFESLTDISCMEMNYELKHRYLKLGFKFKVIGSGSRTNPLTIMINSMNEKPFILYEYQTFSIKLPELQRLHLFIMYILEQFIDNIDKKLASVPLLKKQEEVYFEKRVKDFNKSETITGLFKKQVEKFPNKIAVRYNKEGVTFKELDKKCSELANLLINKGVCSGQVIASTLVGIDAIVAIFAILKVGGIYLPVDKENPFERIKYILSDSLCKLLITSDEELSNSLKINTIIYDSLLVEKNTNLNSFPNITSDNLAYIIYTSGSTGVPKGVMIKHSSVINMCEALINDIGIEENDIIQQFASHSFDASILEIFGALLNGCTLVMVNHEEKQNPNLLQDMWDTEKVTFAIIPPVYMQNLDTKRETTLKYLMTAGEEANWNFILEWKDKVKYFNAYGPTEATVWTSTWEYRSFDTNLSVPIGRPIQNVSCHVFQGIQECGLEIPGELYISGDSLSVGYINNDSKNEKSFLLHPRTKEKMYRTGDIVYWNSEKELVFCGRKDNQVKVRGHRIDLSELNSIILKQNEVKEVYSCITNLNSENSEKEVVVYVVLQNSIDKNTFRKKIIDQLPTYMQPHHIIEIAKLPMTLNGKVDKKSLPSIIRESKVSLLDTIDNSTKKDIIEVFEEILKITIENENIDFYSLGGDSIKAIRIVSKLKNRGYKLRTNDIVDSKSIDEIILRLGNTNEEKLISQPFESDIILSPIQKEFFRKDFFVKEHFNQCETLYINSSLNDLEIKSIFKELTENHILFKVNFDQNNQPFINRGRELFLFESHDFKDLNSDEFNIKFKLICEKNQNKFDLENSPLINIVLFKSSIGSYIFITIHHLIIDGVSWRLLNDELNTIFTKRIENREIDLPRENITFFEWARKLDKYQTRILKEEKSYWDKINNDLEKINSSKTKLSINNINSKKITIDMDDSLFLTGNSKHAYRINDIFLAALIKAVNSDTLALMLESHGRESIEQNIENDSMIGWFTSIYPVIFENKKDFDDLLASVSCITKRIPNRGLNYLAYKDQKISNYEKVFEPLIVFYYLGDFQENLEHIKLVHLDMGDRNSKSNHLWFPLTITGQSINNNLFFEFKFEQSYFSISEIEKIAERFKNNIHTIIEKINSQDCMAKYGDCSWSKEELQSTIETTKINGLEIEKIYPLSYMQENFLFNKMLDKQDKYIVQVVMNVYKELKEEKIYSVMEKMASRFEILRTAIFYKQQKVARNVQFVERNIPVTFEDFDGFDSQTIDKQIKKYIAKEKKSSWDFENDPLFRVHVINIGENQSKLIWSFHHIIMDGWCLDIINNLFIQLYEEIDYQENQKISEYSDFVELLDSNNEIKTKYFWENYLENFEGLPILLPEKDNSYKKIKKSDLDEVGIKLTLELTELIQNLGKKIKVGVGTILESAWGIVLQAYSASNDVVFGKIISGRDVQLPGIDNMVGLFINTIPIRIKTDPNLSVSQLLKYQQRKNYLVNGNEMISLSEINNLIDQKISSLFSFDVFNDSHPEWMKHEKTFEQTDYTLNLSIIQEEKLYIKMMYDSNKYYESTIIDMLKRFKFILEQFVENENQPLRDIKFSWKEEEKIIEEYSQNIQPSIKVEKNIVSQFKDIANKFMNKVALNFSGETMTYEELDNKSTALALQLRKSGINQGDYVLSLQEKGMEPIISFLAILKINAVYVPLDISVPKERFTYILEDSKAQYILINNTLNDERKRIIKDKSINVISVDKNLLLENKFEYIEYDYPCENLAYIIYTSGTTGKPKGTLISHNGAVNMALGMNLEFEFKNSSEVLLQFASLAFDASILEILTSLLNGHTLVIVPEEKRLNPDSVTQIMNEFKVTWAVLPPVFVNELNPEKLVTLKSLKTAGEEATWEIVDKWKNHLSYANGYGPTEATVWSTTWFENREKLHKKIPIGRPAPNVRCIIFQKEKVCGFGMVGELCISGPGVAIGYLNNETLTNEKFFLFEGEKFYRTGDYARWHYDGNIEFLGRMDKQIKIRGNRVELSEIEDNIKNIASIIDCVVLAKGEGANKELIAYLITADSFDTITLRNRLSSVIPSYMIPSKFIKIKKIPLTANGKIDTPRLLSLTDVKNETENNELSKLITSSTFREVQAVFSEILGINNVKISDDFFVLGGHSIKAARLINRLNSNFSLQIKLEQFFESPTISFILSQIEQSNSQKKPKKTINLDKSENLNIVQNNSVVSTTSNNYSIFQATDTQKRIYALQMVHKSSTSYNMPLLLKSNERLDLNKLNNTYKQILDKFEILKSNFHMHDDKLMLEVKNHISSEIKMISCEEQEIENVFSSLVKPFDLENDSLIRMNILRTTKNDYVFIDIHHSINDGYSTSLFTSELMKKYRGEQTLPVLMPSAELNDLLNNENLDSSDNYWKETFSQKPTLLDLPLDFPRVSRGNESGDEILIEIDKNLKKNIDNFCSSNSITLYMFFASLTMYYLSILTNQRDIIIGTAINSRLFEKSENTFGMYTNTLPLRGTINQDDDFATIIQKTKKVVLKLFENQLYPLDRIIKLHNSNTDYTRNPLFDVFLAFNKVKTLEDGFLKQIPIKSKTSPFDITIDILEIDSTLTIRWEFKKAIFRKETIERLSNEYLTLLMGSINTPIVKSEKTEQIKAVIEGVLNNKVIFSESFLEQGGDSIKAIRISSKLAEKSIILDSDKILGCNNLYELLQDSQSIENSKDNSDLIYILKSELNEKDLDLEKDFLSQGGDSIKAIRIASKFKEIGFKVEPEEILQSISLKKLFHTKNEIGIIENTSDDNILISPIIEEFFSQNLKNPNFFNQSVLLELKFEDKYEDIIKIFDRLTEEHSIFKENFSDSKISNNRFIEVKRPSYKIDFIECTDKEFIKNCKSYCNNAQNKFDISSTPLLSLVYFKTEKRVLLFICAHHLVIDGVSWRILLDDFIYLQNQLNQNKELTLPYKTMDYKSWLNELQKHGDSEEVTGELSYWNNVVSKISEGKIQLEEPRDKQFEGNPFKKIKISISEDETKSLQKLCNPRDDIQINDLLLTALAFAMNSITNQKLLSLNLEGHGRESINNISKVDRTIGWFTTNYPLILDCSDKDIWDLLNKTKAAIRRIPKKGFNFGILKYCKRILNSNEMSECSFNFMGNIDNNSSSLVMSDYDFGNSMDENNTLWSPLNFNGIIQNKCLKFIIDFNSNKFKKSDIEELGKKFKEAILSFINNNDRGELLPLTPSQEGILFQKLTNDNPNLYSTQTLFEILGNNLDLESLKLALSKLSTKHPALSMRIVESGSGSYLQKVDEIKDISVTEFDYSNSTIDLNEILIKVKSIEMNKDFYLEKGNLFRAIIIKANDQKTYLLLSFHHIVFDGWSLANLLKTLSITYKYYVDNEYVKLDRYLSKKDNYQKYLKFIGGIEDNNGKEYWVNLLGDYDGESDFKNLETNVHNRSLSGNLRHNVPKYVYDKLTHLSSKLSVTRNTILEVVWGLLIQRFNYTSDSVFGKVVSGRNFEIENIGSIVGMLINTIPTRISVENNETIKELILKNKQQLIQGQHYQYVSPSEIQKLLGRRTPLFSTVYSYSNFVSDNQLFEFVNGITLQVCEGVENPSYDISCMIHDTGDYMSFQLSFNIEKFSDDTINNLLQTMENILEYICFYPEHKVKDIQVLNQEQLRKLYLKNQENQKEICLANIPEAISQNAIHNPEKTAIFYLDEKISFKELESKSNALANILLQNGIKTEDRVGIYLSKSPMVIISMLAVMKAGACCVTMDKSLPFERVSFQLEDAGVKILFSDDEKSGNLQNIKIIQPDQCNLKMNSEKPRVVLDKNNVAYILYTSGSTGTPKGSLIEYQGLMNLFDYIGEKFQLKNNARILQFASLSFDASVLEIFGALVNNSQLVIVPDNIRNSPEDIKNLINEMQVTFALIPPVLMPFFKPDELKTLKYIMNAGDEASPEIAKIWSQKMCYINGYGPSEASIWTTDWTIYKLQDELKKCPIGKPIQNVNVHIMNNGILVGDYMPGELCISGISLSRGYLNRDELNKQVFFEDRLISKSRIYRTGDLVRRLPNGNIEYLGRIDRQVKIRGFRIELGEIESQILNISSIKQAACCIVSENNDKHIVAYIVSDNNILSAEVKLILQKKLPYYMIPERIVSIDSLPTTINGKVDRKTLENFGLPKIENLAEDLKMSFQEREFCEVLEKILKIDISNVLQPLSNIISDSITAMRIVAKLNKLGYMISLKDILSKKSIRDLHLENSIATIPEEITEKKITQKNERRLSKPYSITYKQDFKSKNKYSIYKATKMQQWIKKQPMIVSGAIFDIEGDYDYTDIINSLKKVVKENGVLRSSYVYIDNVLNIKEYPFDTAWEISFVDLSDRYIEDIKLIYEIEQNRFEDNEIFKENEHACELVLLKENDTKYRVYLRIHHIFWDAYSAEIFEKSVKNNLEFPDLKSDTIPSYSEYAKLVNSTEEVNHRIFSIKSFEEVSNQYKTGFVKNNSKVFSSIIVKPKFRKELPLIDNLWGVIGRTILSYGKQFNINEDWPSKMPAFILFKGRCGKLEKFSNTLGMFLELIPVIVKNGSLSELDNSLRCQVEEYKNSRNITSLDFINFISSNDYKQQDEFEYNHVPVVNFLGIYEFLEGNEFFSSIKLKRLKKGTSNNSLIISIKEETVQVGIYASEEKALTLKSDIEGEV</sequence>
<dbReference type="InterPro" id="IPR023213">
    <property type="entry name" value="CAT-like_dom_sf"/>
</dbReference>
<dbReference type="InterPro" id="IPR006162">
    <property type="entry name" value="Ppantetheine_attach_site"/>
</dbReference>
<evidence type="ECO:0000259" key="5">
    <source>
        <dbReference type="PROSITE" id="PS50075"/>
    </source>
</evidence>
<dbReference type="PROSITE" id="PS00455">
    <property type="entry name" value="AMP_BINDING"/>
    <property type="match status" value="3"/>
</dbReference>
<dbReference type="FunFam" id="3.40.50.980:FF:000001">
    <property type="entry name" value="Non-ribosomal peptide synthetase"/>
    <property type="match status" value="1"/>
</dbReference>
<gene>
    <name evidence="6" type="primary">dltA_2</name>
    <name evidence="6" type="ORF">TZ92_01013</name>
</gene>
<dbReference type="GO" id="GO:0016874">
    <property type="term" value="F:ligase activity"/>
    <property type="evidence" value="ECO:0007669"/>
    <property type="project" value="UniProtKB-KW"/>
</dbReference>
<dbReference type="Gene3D" id="3.30.559.10">
    <property type="entry name" value="Chloramphenicol acetyltransferase-like domain"/>
    <property type="match status" value="6"/>
</dbReference>
<dbReference type="GO" id="GO:0044550">
    <property type="term" value="P:secondary metabolite biosynthetic process"/>
    <property type="evidence" value="ECO:0007669"/>
    <property type="project" value="TreeGrafter"/>
</dbReference>
<dbReference type="InterPro" id="IPR000873">
    <property type="entry name" value="AMP-dep_synth/lig_dom"/>
</dbReference>
<keyword evidence="6" id="KW-0436">Ligase</keyword>
<dbReference type="Pfam" id="PF00668">
    <property type="entry name" value="Condensation"/>
    <property type="match status" value="5"/>
</dbReference>
<evidence type="ECO:0000256" key="2">
    <source>
        <dbReference type="ARBA" id="ARBA00022450"/>
    </source>
</evidence>
<dbReference type="PANTHER" id="PTHR45527">
    <property type="entry name" value="NONRIBOSOMAL PEPTIDE SYNTHETASE"/>
    <property type="match status" value="1"/>
</dbReference>
<comment type="cofactor">
    <cofactor evidence="1">
        <name>pantetheine 4'-phosphate</name>
        <dbReference type="ChEBI" id="CHEBI:47942"/>
    </cofactor>
</comment>
<accession>A0A0F2DHY3</accession>
<dbReference type="InterPro" id="IPR042099">
    <property type="entry name" value="ANL_N_sf"/>
</dbReference>
<dbReference type="Gene3D" id="3.40.50.980">
    <property type="match status" value="4"/>
</dbReference>
<dbReference type="CDD" id="cd05930">
    <property type="entry name" value="A_NRPS"/>
    <property type="match status" value="3"/>
</dbReference>
<dbReference type="PROSITE" id="PS50075">
    <property type="entry name" value="CARRIER"/>
    <property type="match status" value="2"/>
</dbReference>
<dbReference type="SUPFAM" id="SSF47336">
    <property type="entry name" value="ACP-like"/>
    <property type="match status" value="2"/>
</dbReference>
<evidence type="ECO:0000313" key="7">
    <source>
        <dbReference type="Proteomes" id="UP000033716"/>
    </source>
</evidence>
<dbReference type="Pfam" id="PF00550">
    <property type="entry name" value="PP-binding"/>
    <property type="match status" value="4"/>
</dbReference>
<dbReference type="Gene3D" id="3.40.50.12780">
    <property type="entry name" value="N-terminal domain of ligase-like"/>
    <property type="match status" value="1"/>
</dbReference>
<dbReference type="InterPro" id="IPR010071">
    <property type="entry name" value="AA_adenyl_dom"/>
</dbReference>
<dbReference type="SUPFAM" id="SSF56801">
    <property type="entry name" value="Acetyl-CoA synthetase-like"/>
    <property type="match status" value="3"/>
</dbReference>
<dbReference type="EC" id="6.1.1.13" evidence="6"/>
<dbReference type="PROSITE" id="PS00012">
    <property type="entry name" value="PHOSPHOPANTETHEINE"/>
    <property type="match status" value="1"/>
</dbReference>
<dbReference type="GO" id="GO:0005737">
    <property type="term" value="C:cytoplasm"/>
    <property type="evidence" value="ECO:0007669"/>
    <property type="project" value="TreeGrafter"/>
</dbReference>
<dbReference type="GO" id="GO:0017000">
    <property type="term" value="P:antibiotic biosynthetic process"/>
    <property type="evidence" value="ECO:0007669"/>
    <property type="project" value="UniProtKB-KW"/>
</dbReference>
<dbReference type="Gene3D" id="3.30.300.30">
    <property type="match status" value="3"/>
</dbReference>
<evidence type="ECO:0000313" key="6">
    <source>
        <dbReference type="EMBL" id="KJQ70488.1"/>
    </source>
</evidence>
<evidence type="ECO:0000256" key="3">
    <source>
        <dbReference type="ARBA" id="ARBA00022553"/>
    </source>
</evidence>
<name>A0A0F2DHY3_STROR</name>